<accession>A0ABV3HGC9</accession>
<keyword evidence="1" id="KW-1133">Transmembrane helix</keyword>
<evidence type="ECO:0000313" key="3">
    <source>
        <dbReference type="Proteomes" id="UP001552427"/>
    </source>
</evidence>
<gene>
    <name evidence="2" type="ORF">AB0K40_38290</name>
</gene>
<keyword evidence="3" id="KW-1185">Reference proteome</keyword>
<sequence length="90" mass="9098">MELGKGPVEVVAGSFLVPFPAQPLAVELAAVATVLGLLGPYAALAQLSGAVAVDIPWQPVTWVIGLCCVLAVLAVVLPAARIKAVAMPRA</sequence>
<dbReference type="Proteomes" id="UP001552427">
    <property type="component" value="Unassembled WGS sequence"/>
</dbReference>
<comment type="caution">
    <text evidence="2">The sequence shown here is derived from an EMBL/GenBank/DDBJ whole genome shotgun (WGS) entry which is preliminary data.</text>
</comment>
<keyword evidence="1" id="KW-0812">Transmembrane</keyword>
<proteinExistence type="predicted"/>
<evidence type="ECO:0000256" key="1">
    <source>
        <dbReference type="SAM" id="Phobius"/>
    </source>
</evidence>
<name>A0ABV3HGC9_9ACTN</name>
<dbReference type="EMBL" id="JBFARM010000014">
    <property type="protein sequence ID" value="MEV4291389.1"/>
    <property type="molecule type" value="Genomic_DNA"/>
</dbReference>
<protein>
    <recommendedName>
        <fullName evidence="4">ABC transporter permease</fullName>
    </recommendedName>
</protein>
<feature type="transmembrane region" description="Helical" evidence="1">
    <location>
        <begin position="59"/>
        <end position="80"/>
    </location>
</feature>
<reference evidence="2 3" key="1">
    <citation type="submission" date="2024-06" db="EMBL/GenBank/DDBJ databases">
        <title>The Natural Products Discovery Center: Release of the First 8490 Sequenced Strains for Exploring Actinobacteria Biosynthetic Diversity.</title>
        <authorList>
            <person name="Kalkreuter E."/>
            <person name="Kautsar S.A."/>
            <person name="Yang D."/>
            <person name="Bader C.D."/>
            <person name="Teijaro C.N."/>
            <person name="Fluegel L."/>
            <person name="Davis C.M."/>
            <person name="Simpson J.R."/>
            <person name="Lauterbach L."/>
            <person name="Steele A.D."/>
            <person name="Gui C."/>
            <person name="Meng S."/>
            <person name="Li G."/>
            <person name="Viehrig K."/>
            <person name="Ye F."/>
            <person name="Su P."/>
            <person name="Kiefer A.F."/>
            <person name="Nichols A."/>
            <person name="Cepeda A.J."/>
            <person name="Yan W."/>
            <person name="Fan B."/>
            <person name="Jiang Y."/>
            <person name="Adhikari A."/>
            <person name="Zheng C.-J."/>
            <person name="Schuster L."/>
            <person name="Cowan T.M."/>
            <person name="Smanski M.J."/>
            <person name="Chevrette M.G."/>
            <person name="De Carvalho L.P.S."/>
            <person name="Shen B."/>
        </authorList>
    </citation>
    <scope>NUCLEOTIDE SEQUENCE [LARGE SCALE GENOMIC DNA]</scope>
    <source>
        <strain evidence="2 3">NPDC049574</strain>
    </source>
</reference>
<keyword evidence="1" id="KW-0472">Membrane</keyword>
<feature type="transmembrane region" description="Helical" evidence="1">
    <location>
        <begin position="24"/>
        <end position="47"/>
    </location>
</feature>
<organism evidence="2 3">
    <name type="scientific">Nonomuraea bangladeshensis</name>
    <dbReference type="NCBI Taxonomy" id="404385"/>
    <lineage>
        <taxon>Bacteria</taxon>
        <taxon>Bacillati</taxon>
        <taxon>Actinomycetota</taxon>
        <taxon>Actinomycetes</taxon>
        <taxon>Streptosporangiales</taxon>
        <taxon>Streptosporangiaceae</taxon>
        <taxon>Nonomuraea</taxon>
    </lineage>
</organism>
<evidence type="ECO:0000313" key="2">
    <source>
        <dbReference type="EMBL" id="MEV4291389.1"/>
    </source>
</evidence>
<evidence type="ECO:0008006" key="4">
    <source>
        <dbReference type="Google" id="ProtNLM"/>
    </source>
</evidence>
<dbReference type="RefSeq" id="WP_364459869.1">
    <property type="nucleotide sequence ID" value="NZ_JBFARM010000014.1"/>
</dbReference>